<dbReference type="EMBL" id="MCOG01000219">
    <property type="protein sequence ID" value="ORY24748.1"/>
    <property type="molecule type" value="Genomic_DNA"/>
</dbReference>
<feature type="transmembrane region" description="Helical" evidence="1">
    <location>
        <begin position="158"/>
        <end position="179"/>
    </location>
</feature>
<reference evidence="2 3" key="1">
    <citation type="submission" date="2016-08" db="EMBL/GenBank/DDBJ databases">
        <title>A Parts List for Fungal Cellulosomes Revealed by Comparative Genomics.</title>
        <authorList>
            <consortium name="DOE Joint Genome Institute"/>
            <person name="Haitjema C.H."/>
            <person name="Gilmore S.P."/>
            <person name="Henske J.K."/>
            <person name="Solomon K.V."/>
            <person name="De Groot R."/>
            <person name="Kuo A."/>
            <person name="Mondo S.J."/>
            <person name="Salamov A.A."/>
            <person name="Labutti K."/>
            <person name="Zhao Z."/>
            <person name="Chiniquy J."/>
            <person name="Barry K."/>
            <person name="Brewer H.M."/>
            <person name="Purvine S.O."/>
            <person name="Wright A.T."/>
            <person name="Boxma B."/>
            <person name="Van Alen T."/>
            <person name="Hackstein J.H."/>
            <person name="Baker S.E."/>
            <person name="Grigoriev I.V."/>
            <person name="O'Malley M.A."/>
        </authorList>
    </citation>
    <scope>NUCLEOTIDE SEQUENCE [LARGE SCALE GENOMIC DNA]</scope>
    <source>
        <strain evidence="2 3">G1</strain>
    </source>
</reference>
<sequence length="360" mass="41316">MGKSLIPEGKWSRLTLLWSFSQFIVMTVIECIIIYMNFGIKGHYDEYEKYIENKDYEKYKGYYTALIVYQALFIVAMVYQLYLAVDTLLKFSTIDLIALSIFNTLCLGYSVTQYIQANKIIRELDGIINTVQMNGIKLNIVNKNYNIKNVEYIEYANISLMILFVLGWWYITFNLYKVFGWNVFKQIGADVRLKQRLKLFNVLITLLKLTSFFIVLFVSQYFAVNHNEYFAVYRNEKNVSELIHDIVISAIIIIGSGFGILAVAKVSRVYLGIYIFTLCALLGFMASTLIDIFKDSKKYANFETSLTVTIGSTVILSIVTYAVSLINFKNFGLGIPKSISKNTLQTGQAETNQQKRLSID</sequence>
<name>A0A1Y2AQ93_9FUNG</name>
<evidence type="ECO:0000256" key="1">
    <source>
        <dbReference type="SAM" id="Phobius"/>
    </source>
</evidence>
<accession>A0A1Y2AQ93</accession>
<feature type="transmembrane region" description="Helical" evidence="1">
    <location>
        <begin position="199"/>
        <end position="222"/>
    </location>
</feature>
<keyword evidence="1" id="KW-0812">Transmembrane</keyword>
<organism evidence="2 3">
    <name type="scientific">Neocallimastix californiae</name>
    <dbReference type="NCBI Taxonomy" id="1754190"/>
    <lineage>
        <taxon>Eukaryota</taxon>
        <taxon>Fungi</taxon>
        <taxon>Fungi incertae sedis</taxon>
        <taxon>Chytridiomycota</taxon>
        <taxon>Chytridiomycota incertae sedis</taxon>
        <taxon>Neocallimastigomycetes</taxon>
        <taxon>Neocallimastigales</taxon>
        <taxon>Neocallimastigaceae</taxon>
        <taxon>Neocallimastix</taxon>
    </lineage>
</organism>
<dbReference type="OrthoDB" id="2448307at2759"/>
<gene>
    <name evidence="2" type="ORF">LY90DRAFT_514486</name>
</gene>
<dbReference type="GO" id="GO:0005794">
    <property type="term" value="C:Golgi apparatus"/>
    <property type="evidence" value="ECO:0007669"/>
    <property type="project" value="TreeGrafter"/>
</dbReference>
<dbReference type="PANTHER" id="PTHR34391">
    <property type="entry name" value="UPF0658 GOLGI APPARATUS MEMBRANE PROTEIN C1952.10C-RELATED"/>
    <property type="match status" value="1"/>
</dbReference>
<keyword evidence="1" id="KW-0472">Membrane</keyword>
<evidence type="ECO:0000313" key="2">
    <source>
        <dbReference type="EMBL" id="ORY24748.1"/>
    </source>
</evidence>
<evidence type="ECO:0000313" key="3">
    <source>
        <dbReference type="Proteomes" id="UP000193920"/>
    </source>
</evidence>
<dbReference type="AlphaFoldDB" id="A0A1Y2AQ93"/>
<keyword evidence="3" id="KW-1185">Reference proteome</keyword>
<feature type="transmembrane region" description="Helical" evidence="1">
    <location>
        <begin position="271"/>
        <end position="293"/>
    </location>
</feature>
<dbReference type="Proteomes" id="UP000193920">
    <property type="component" value="Unassembled WGS sequence"/>
</dbReference>
<comment type="caution">
    <text evidence="2">The sequence shown here is derived from an EMBL/GenBank/DDBJ whole genome shotgun (WGS) entry which is preliminary data.</text>
</comment>
<feature type="transmembrane region" description="Helical" evidence="1">
    <location>
        <begin position="305"/>
        <end position="328"/>
    </location>
</feature>
<protein>
    <submittedName>
        <fullName evidence="2">Uncharacterized protein</fullName>
    </submittedName>
</protein>
<keyword evidence="1" id="KW-1133">Transmembrane helix</keyword>
<proteinExistence type="predicted"/>
<dbReference type="InterPro" id="IPR040410">
    <property type="entry name" value="UPF0658_Golgi"/>
</dbReference>
<feature type="transmembrane region" description="Helical" evidence="1">
    <location>
        <begin position="242"/>
        <end position="264"/>
    </location>
</feature>
<feature type="transmembrane region" description="Helical" evidence="1">
    <location>
        <begin position="20"/>
        <end position="40"/>
    </location>
</feature>
<feature type="transmembrane region" description="Helical" evidence="1">
    <location>
        <begin position="61"/>
        <end position="82"/>
    </location>
</feature>
<dbReference type="PANTHER" id="PTHR34391:SF1">
    <property type="entry name" value="UPF0658 GOLGI APPARATUS MEMBRANE PROTEIN C1952.10C-RELATED"/>
    <property type="match status" value="1"/>
</dbReference>